<keyword evidence="5" id="KW-1185">Reference proteome</keyword>
<feature type="region of interest" description="Disordered" evidence="2">
    <location>
        <begin position="543"/>
        <end position="571"/>
    </location>
</feature>
<evidence type="ECO:0000256" key="2">
    <source>
        <dbReference type="SAM" id="MobiDB-lite"/>
    </source>
</evidence>
<feature type="compositionally biased region" description="Basic and acidic residues" evidence="2">
    <location>
        <begin position="795"/>
        <end position="805"/>
    </location>
</feature>
<name>A0A368H4V1_ANCCA</name>
<dbReference type="InterPro" id="IPR007527">
    <property type="entry name" value="Znf_SWIM"/>
</dbReference>
<dbReference type="PANTHER" id="PTHR33936">
    <property type="entry name" value="PROTEIN CBG17840"/>
    <property type="match status" value="1"/>
</dbReference>
<organism evidence="4 5">
    <name type="scientific">Ancylostoma caninum</name>
    <name type="common">Dog hookworm</name>
    <dbReference type="NCBI Taxonomy" id="29170"/>
    <lineage>
        <taxon>Eukaryota</taxon>
        <taxon>Metazoa</taxon>
        <taxon>Ecdysozoa</taxon>
        <taxon>Nematoda</taxon>
        <taxon>Chromadorea</taxon>
        <taxon>Rhabditida</taxon>
        <taxon>Rhabditina</taxon>
        <taxon>Rhabditomorpha</taxon>
        <taxon>Strongyloidea</taxon>
        <taxon>Ancylostomatidae</taxon>
        <taxon>Ancylostomatinae</taxon>
        <taxon>Ancylostoma</taxon>
    </lineage>
</organism>
<proteinExistence type="predicted"/>
<feature type="compositionally biased region" description="Low complexity" evidence="2">
    <location>
        <begin position="506"/>
        <end position="520"/>
    </location>
</feature>
<dbReference type="OrthoDB" id="5866065at2759"/>
<feature type="region of interest" description="Disordered" evidence="2">
    <location>
        <begin position="691"/>
        <end position="757"/>
    </location>
</feature>
<feature type="region of interest" description="Disordered" evidence="2">
    <location>
        <begin position="272"/>
        <end position="350"/>
    </location>
</feature>
<dbReference type="AlphaFoldDB" id="A0A368H4V1"/>
<dbReference type="PROSITE" id="PS50966">
    <property type="entry name" value="ZF_SWIM"/>
    <property type="match status" value="1"/>
</dbReference>
<reference evidence="4 5" key="1">
    <citation type="submission" date="2014-10" db="EMBL/GenBank/DDBJ databases">
        <title>Draft genome of the hookworm Ancylostoma caninum.</title>
        <authorList>
            <person name="Mitreva M."/>
        </authorList>
    </citation>
    <scope>NUCLEOTIDE SEQUENCE [LARGE SCALE GENOMIC DNA]</scope>
    <source>
        <strain evidence="4 5">Baltimore</strain>
    </source>
</reference>
<dbReference type="EMBL" id="JOJR01000012">
    <property type="protein sequence ID" value="RCN51641.1"/>
    <property type="molecule type" value="Genomic_DNA"/>
</dbReference>
<evidence type="ECO:0000259" key="3">
    <source>
        <dbReference type="PROSITE" id="PS50966"/>
    </source>
</evidence>
<keyword evidence="1" id="KW-0479">Metal-binding</keyword>
<feature type="region of interest" description="Disordered" evidence="2">
    <location>
        <begin position="427"/>
        <end position="473"/>
    </location>
</feature>
<accession>A0A368H4V1</accession>
<dbReference type="PANTHER" id="PTHR33936:SF22">
    <property type="entry name" value="C2H2-TYPE DOMAIN-CONTAINING PROTEIN"/>
    <property type="match status" value="1"/>
</dbReference>
<feature type="compositionally biased region" description="Polar residues" evidence="2">
    <location>
        <begin position="561"/>
        <end position="570"/>
    </location>
</feature>
<gene>
    <name evidence="4" type="ORF">ANCCAN_02309</name>
</gene>
<protein>
    <recommendedName>
        <fullName evidence="3">SWIM-type domain-containing protein</fullName>
    </recommendedName>
</protein>
<feature type="region of interest" description="Disordered" evidence="2">
    <location>
        <begin position="501"/>
        <end position="520"/>
    </location>
</feature>
<evidence type="ECO:0000256" key="1">
    <source>
        <dbReference type="PROSITE-ProRule" id="PRU00325"/>
    </source>
</evidence>
<feature type="compositionally biased region" description="Basic and acidic residues" evidence="2">
    <location>
        <begin position="548"/>
        <end position="559"/>
    </location>
</feature>
<comment type="caution">
    <text evidence="4">The sequence shown here is derived from an EMBL/GenBank/DDBJ whole genome shotgun (WGS) entry which is preliminary data.</text>
</comment>
<keyword evidence="1" id="KW-0862">Zinc</keyword>
<dbReference type="InterPro" id="IPR052797">
    <property type="entry name" value="RegFact_GeneExpr_CellDeath"/>
</dbReference>
<keyword evidence="1" id="KW-0863">Zinc-finger</keyword>
<dbReference type="InterPro" id="IPR013087">
    <property type="entry name" value="Znf_C2H2_type"/>
</dbReference>
<feature type="region of interest" description="Disordered" evidence="2">
    <location>
        <begin position="795"/>
        <end position="820"/>
    </location>
</feature>
<evidence type="ECO:0000313" key="5">
    <source>
        <dbReference type="Proteomes" id="UP000252519"/>
    </source>
</evidence>
<dbReference type="Proteomes" id="UP000252519">
    <property type="component" value="Unassembled WGS sequence"/>
</dbReference>
<evidence type="ECO:0000313" key="4">
    <source>
        <dbReference type="EMBL" id="RCN51641.1"/>
    </source>
</evidence>
<feature type="compositionally biased region" description="Basic and acidic residues" evidence="2">
    <location>
        <begin position="457"/>
        <end position="468"/>
    </location>
</feature>
<feature type="compositionally biased region" description="Acidic residues" evidence="2">
    <location>
        <begin position="296"/>
        <end position="305"/>
    </location>
</feature>
<dbReference type="PROSITE" id="PS00028">
    <property type="entry name" value="ZINC_FINGER_C2H2_1"/>
    <property type="match status" value="1"/>
</dbReference>
<feature type="compositionally biased region" description="Polar residues" evidence="2">
    <location>
        <begin position="743"/>
        <end position="757"/>
    </location>
</feature>
<feature type="domain" description="SWIM-type" evidence="3">
    <location>
        <begin position="203"/>
        <end position="255"/>
    </location>
</feature>
<sequence length="1022" mass="114469">MHGVSDSRAATYYAVTCPACHKVFRTGEELAMHCNEMHREPGGQDFTMIHGSFPTQEEFEVWIDSVERLTKVYFTKRTSRICKNGRNHIFVCKHARGKGADVDPMEVKQRFKKSDRVHSHCPAFIRVTENLDGSVSYRGCLGHLGHKVGIGKQVRTARQKFRRWQTHRRHKDALLYYTPRVDSTITELSDDTWAVLSEDCYEYTVTVKDPCDCGENNIHCDRCGACPHQIRCNCTDVAHQGVACIHAHAVATFMEKARQRIPSVKHYLATDMPGCSSTPGPASDHEEDAPSPLDDYNSEIEEQYGEDYSRDEQQADELPSAIPPPPPISKKPLPSILAQRSRPKVTVEPLRRAPVRTEPLRPPSPVITLREEAKEELQQFQGLDEKLHMMLQTCMQSNLPHVIRDIRATIESKMSEILLVDGEKAPKTRLQKPLRPVRQNEDEPDSPGNQNQLGMSPEERPSPSHENKIPPTRKVLRREFLEAHSSRISLNDETRRQISGLRTQQRDQNQQTQTITPQQTRKVLKREFIEASSSRCRLLADKLQQQRQRNEIDIQKRPDPSSANAPNATPTKILRREFVEATPSLGVMSEKQAQLSHLPPEYRRVVRQIVTTPDGRRIVKRIVEMSGAVSSEQSAANEQRKVGKSIEDGMSKDVVSAEMISERNDEAEGAVDTPDATPGNAEIPVVTIDDSETPCSTEEQPLAASSLPFSEKVERPKTLENSPIKEPGQNIATAEPDEAKKVQSGTATPDCQRTVSETSKDGARVVKKIYARRGSEWVLKRVVIRAADERDIASKRQAEGREGDATQKAIGAGDKDPARNTPRRVIRRMVIRKAPTVTSSSEKSQEIVKIPSPADVNNDILVQRTSPLIQKSLCSALTPKSALVWTPVETVCLMCGKAEPPEQSDDEPIFWLGCSNAKKCHARAHEKCLRAARARCFVCYAGTWVRVLAKDSIQRRMTAKLAKGVVRPKVTFSAEPISDTEAVTDEEHRNKDGKATDKMKTIALSVEKLTEERSPALCEVNS</sequence>
<dbReference type="GO" id="GO:0008270">
    <property type="term" value="F:zinc ion binding"/>
    <property type="evidence" value="ECO:0007669"/>
    <property type="project" value="UniProtKB-KW"/>
</dbReference>